<dbReference type="PANTHER" id="PTHR37305">
    <property type="entry name" value="INTEGRAL MEMBRANE PROTEIN-RELATED"/>
    <property type="match status" value="1"/>
</dbReference>
<dbReference type="EMBL" id="LIPY01000120">
    <property type="protein sequence ID" value="KWX72362.1"/>
    <property type="molecule type" value="Genomic_DNA"/>
</dbReference>
<dbReference type="Pfam" id="PF12730">
    <property type="entry name" value="ABC2_membrane_4"/>
    <property type="match status" value="1"/>
</dbReference>
<feature type="transmembrane region" description="Helical" evidence="1">
    <location>
        <begin position="211"/>
        <end position="232"/>
    </location>
</feature>
<accession>A0A1G9LU27</accession>
<feature type="transmembrane region" description="Helical" evidence="1">
    <location>
        <begin position="60"/>
        <end position="77"/>
    </location>
</feature>
<dbReference type="Proteomes" id="UP000182783">
    <property type="component" value="Unassembled WGS sequence"/>
</dbReference>
<reference evidence="2 4" key="1">
    <citation type="submission" date="2015-08" db="EMBL/GenBank/DDBJ databases">
        <title>Genome of Paenibacillus jilunlii.</title>
        <authorList>
            <person name="Sant'Anna F.H."/>
            <person name="Ambrosini A."/>
            <person name="Souza R."/>
            <person name="Bach E."/>
            <person name="Fernandes G."/>
            <person name="Balsanelli E."/>
            <person name="Baura V.A."/>
            <person name="Pedrosa F.O."/>
            <person name="Souza E.M."/>
            <person name="Passaglia L."/>
        </authorList>
    </citation>
    <scope>NUCLEOTIDE SEQUENCE [LARGE SCALE GENOMIC DNA]</scope>
    <source>
        <strain evidence="2 4">DSM 23019</strain>
    </source>
</reference>
<reference evidence="3 5" key="2">
    <citation type="submission" date="2016-10" db="EMBL/GenBank/DDBJ databases">
        <authorList>
            <person name="de Groot N.N."/>
        </authorList>
    </citation>
    <scope>NUCLEOTIDE SEQUENCE [LARGE SCALE GENOMIC DNA]</scope>
    <source>
        <strain evidence="3 5">CGMCC 1.10239</strain>
    </source>
</reference>
<protein>
    <submittedName>
        <fullName evidence="3">ABC-2 type transport system permease protein</fullName>
    </submittedName>
    <submittedName>
        <fullName evidence="2">Bacitracin ABC transporter permease</fullName>
    </submittedName>
</protein>
<evidence type="ECO:0000313" key="5">
    <source>
        <dbReference type="Proteomes" id="UP000182783"/>
    </source>
</evidence>
<keyword evidence="1" id="KW-0812">Transmembrane</keyword>
<sequence length="238" mass="26056">MNILSVLHCEIRKIIRSNVFWIMFLVLGFGPIMMGVGNVLSSDAGGIHWEQYLTGLLDTLAPLGLIGYTFIAAWVFGREFSDRTIKDLLAKPISRAKIVLSKFIVILAWCLLLSIYMFAVGFAVGAILGAQGGSAAFIWSLFFKFLITSLLYIFVTAPSILLANVTKGYLAPLGLILIIVILSNVLASFGFAPYFPWTIPSVFQSTGSLQLSSIVILAYTGIIGIAGTFAWWRYAEQP</sequence>
<evidence type="ECO:0000313" key="4">
    <source>
        <dbReference type="Proteomes" id="UP000070252"/>
    </source>
</evidence>
<feature type="transmembrane region" description="Helical" evidence="1">
    <location>
        <begin position="136"/>
        <end position="157"/>
    </location>
</feature>
<feature type="transmembrane region" description="Helical" evidence="1">
    <location>
        <begin position="20"/>
        <end position="40"/>
    </location>
</feature>
<evidence type="ECO:0000313" key="3">
    <source>
        <dbReference type="EMBL" id="SDL65469.1"/>
    </source>
</evidence>
<keyword evidence="4" id="KW-1185">Reference proteome</keyword>
<feature type="transmembrane region" description="Helical" evidence="1">
    <location>
        <begin position="169"/>
        <end position="191"/>
    </location>
</feature>
<dbReference type="EMBL" id="FNGM01000004">
    <property type="protein sequence ID" value="SDL65469.1"/>
    <property type="molecule type" value="Genomic_DNA"/>
</dbReference>
<dbReference type="AlphaFoldDB" id="A0A1G9LU27"/>
<name>A0A1G9LU27_9BACL</name>
<feature type="transmembrane region" description="Helical" evidence="1">
    <location>
        <begin position="98"/>
        <end position="130"/>
    </location>
</feature>
<evidence type="ECO:0000256" key="1">
    <source>
        <dbReference type="SAM" id="Phobius"/>
    </source>
</evidence>
<organism evidence="3 5">
    <name type="scientific">Paenibacillus jilunlii</name>
    <dbReference type="NCBI Taxonomy" id="682956"/>
    <lineage>
        <taxon>Bacteria</taxon>
        <taxon>Bacillati</taxon>
        <taxon>Bacillota</taxon>
        <taxon>Bacilli</taxon>
        <taxon>Bacillales</taxon>
        <taxon>Paenibacillaceae</taxon>
        <taxon>Paenibacillus</taxon>
    </lineage>
</organism>
<proteinExistence type="predicted"/>
<dbReference type="RefSeq" id="WP_062525527.1">
    <property type="nucleotide sequence ID" value="NZ_CP048429.1"/>
</dbReference>
<dbReference type="PANTHER" id="PTHR37305:SF1">
    <property type="entry name" value="MEMBRANE PROTEIN"/>
    <property type="match status" value="1"/>
</dbReference>
<dbReference type="Proteomes" id="UP000070252">
    <property type="component" value="Unassembled WGS sequence"/>
</dbReference>
<evidence type="ECO:0000313" key="2">
    <source>
        <dbReference type="EMBL" id="KWX72362.1"/>
    </source>
</evidence>
<dbReference type="OrthoDB" id="4336274at2"/>
<keyword evidence="1" id="KW-1133">Transmembrane helix</keyword>
<gene>
    <name evidence="2" type="ORF">AML91_21335</name>
    <name evidence="3" type="ORF">SAMN05216191_104249</name>
</gene>
<keyword evidence="1" id="KW-0472">Membrane</keyword>